<name>A0A7D3XZ68_9BACL</name>
<dbReference type="Proteomes" id="UP000503088">
    <property type="component" value="Chromosome"/>
</dbReference>
<evidence type="ECO:0000313" key="3">
    <source>
        <dbReference type="Proteomes" id="UP000503088"/>
    </source>
</evidence>
<accession>A0A7D3XZ68</accession>
<dbReference type="RefSeq" id="WP_173220143.1">
    <property type="nucleotide sequence ID" value="NZ_CP048104.1"/>
</dbReference>
<keyword evidence="3" id="KW-1185">Reference proteome</keyword>
<keyword evidence="1" id="KW-1133">Transmembrane helix</keyword>
<protein>
    <submittedName>
        <fullName evidence="2">Uncharacterized protein</fullName>
    </submittedName>
</protein>
<feature type="transmembrane region" description="Helical" evidence="1">
    <location>
        <begin position="28"/>
        <end position="46"/>
    </location>
</feature>
<keyword evidence="1" id="KW-0472">Membrane</keyword>
<dbReference type="AlphaFoldDB" id="A0A7D3XZ68"/>
<sequence>MARKKKKNEKEVQAVNSNEILIRDLKRMLIWTAISVTITLLIVLGVESL</sequence>
<keyword evidence="1" id="KW-0812">Transmembrane</keyword>
<gene>
    <name evidence="2" type="ORF">GXN76_02310</name>
</gene>
<organism evidence="2 3">
    <name type="scientific">Kroppenstedtia pulmonis</name>
    <dbReference type="NCBI Taxonomy" id="1380685"/>
    <lineage>
        <taxon>Bacteria</taxon>
        <taxon>Bacillati</taxon>
        <taxon>Bacillota</taxon>
        <taxon>Bacilli</taxon>
        <taxon>Bacillales</taxon>
        <taxon>Thermoactinomycetaceae</taxon>
        <taxon>Kroppenstedtia</taxon>
    </lineage>
</organism>
<dbReference type="KEGG" id="kpul:GXN76_02310"/>
<evidence type="ECO:0000256" key="1">
    <source>
        <dbReference type="SAM" id="Phobius"/>
    </source>
</evidence>
<dbReference type="EMBL" id="CP048104">
    <property type="protein sequence ID" value="QKG83420.1"/>
    <property type="molecule type" value="Genomic_DNA"/>
</dbReference>
<proteinExistence type="predicted"/>
<evidence type="ECO:0000313" key="2">
    <source>
        <dbReference type="EMBL" id="QKG83420.1"/>
    </source>
</evidence>
<reference evidence="2 3" key="1">
    <citation type="submission" date="2020-01" db="EMBL/GenBank/DDBJ databases">
        <authorList>
            <person name="Gulvik C.A."/>
            <person name="Batra D.G."/>
        </authorList>
    </citation>
    <scope>NUCLEOTIDE SEQUENCE [LARGE SCALE GENOMIC DNA]</scope>
    <source>
        <strain evidence="2 3">W9323</strain>
    </source>
</reference>